<comment type="caution">
    <text evidence="3">The sequence shown here is derived from an EMBL/GenBank/DDBJ whole genome shotgun (WGS) entry which is preliminary data.</text>
</comment>
<organism evidence="3">
    <name type="scientific">marine sediment metagenome</name>
    <dbReference type="NCBI Taxonomy" id="412755"/>
    <lineage>
        <taxon>unclassified sequences</taxon>
        <taxon>metagenomes</taxon>
        <taxon>ecological metagenomes</taxon>
    </lineage>
</organism>
<proteinExistence type="predicted"/>
<sequence length="444" mass="49887">MVEQRALTDADKVFLSTLTNRLALGKSLGETYGGTRDVYDVLGYKKTLEFKDYRDRYDRDHIAARIVSAPAQATWKDLPRIIPLDNNGEPRKALDKKLQRLLRQLDKKVNLRASLERVDRISGIGQYGILVVGVNDSKKLNEPVLPGSIRSIDDIIYLTPYAENNARINTIDKSPSSPRFGLPVEYEIDPSSNFVSTATADLVIPRQIVHYTRVLHVAEGLLENGIYGRPRLESVYNLFDDLAKVVGGSAEFFWRVADRGMQFDLDKDASLTPAEEETFEENISDWVHGLKRFIQTRGVTAKALRAETADPRGPFNPIISLIAGAKAIPQRILMGAERGQLASSQDRASWDSVISNRQNIFAEPVMVRPFISMLISYGVIPNIDDYRIEWPLLTALTRIEEADIAQKKSLALVNFARHVKAMVEAKKEPVMTIEEFRSTLIDST</sequence>
<feature type="coiled-coil region" evidence="1">
    <location>
        <begin position="91"/>
        <end position="118"/>
    </location>
</feature>
<dbReference type="EMBL" id="LAZR01001377">
    <property type="protein sequence ID" value="KKN45621.1"/>
    <property type="molecule type" value="Genomic_DNA"/>
</dbReference>
<reference evidence="3" key="1">
    <citation type="journal article" date="2015" name="Nature">
        <title>Complex archaea that bridge the gap between prokaryotes and eukaryotes.</title>
        <authorList>
            <person name="Spang A."/>
            <person name="Saw J.H."/>
            <person name="Jorgensen S.L."/>
            <person name="Zaremba-Niedzwiedzka K."/>
            <person name="Martijn J."/>
            <person name="Lind A.E."/>
            <person name="van Eijk R."/>
            <person name="Schleper C."/>
            <person name="Guy L."/>
            <person name="Ettema T.J."/>
        </authorList>
    </citation>
    <scope>NUCLEOTIDE SEQUENCE</scope>
</reference>
<accession>A0A0F9T9H1</accession>
<evidence type="ECO:0000256" key="1">
    <source>
        <dbReference type="SAM" id="Coils"/>
    </source>
</evidence>
<dbReference type="AlphaFoldDB" id="A0A0F9T9H1"/>
<dbReference type="InterPro" id="IPR024459">
    <property type="entry name" value="Acb1-like_N"/>
</dbReference>
<evidence type="ECO:0000313" key="3">
    <source>
        <dbReference type="EMBL" id="KKN45621.1"/>
    </source>
</evidence>
<evidence type="ECO:0000259" key="2">
    <source>
        <dbReference type="Pfam" id="PF06381"/>
    </source>
</evidence>
<name>A0A0F9T9H1_9ZZZZ</name>
<dbReference type="Pfam" id="PF06381">
    <property type="entry name" value="Phage_portal_3"/>
    <property type="match status" value="1"/>
</dbReference>
<keyword evidence="1" id="KW-0175">Coiled coil</keyword>
<feature type="domain" description="Anti-CBASS protein Acb1-like N-terminal" evidence="2">
    <location>
        <begin position="55"/>
        <end position="409"/>
    </location>
</feature>
<protein>
    <recommendedName>
        <fullName evidence="2">Anti-CBASS protein Acb1-like N-terminal domain-containing protein</fullName>
    </recommendedName>
</protein>
<gene>
    <name evidence="3" type="ORF">LCGC14_0681310</name>
</gene>